<dbReference type="EMBL" id="JACASE010000008">
    <property type="protein sequence ID" value="KAF6441263.1"/>
    <property type="molecule type" value="Genomic_DNA"/>
</dbReference>
<protein>
    <submittedName>
        <fullName evidence="2">Uncharacterized protein</fullName>
    </submittedName>
</protein>
<sequence>MTTWPPYYKAETERDKVACPRPHNQKARMSSGNLAPPGTYPLDYVEMTGDTEGEGVGGGRSASGDEGTPTQIRLMSGRKPRLKTVKTVQWTPGACHRRQSCELDIFVFGLLFLLRNSSSFQRGCLFFRILKLEQTSPGQAWVPDIP</sequence>
<reference evidence="2 3" key="1">
    <citation type="journal article" date="2020" name="Nature">
        <title>Six reference-quality genomes reveal evolution of bat adaptations.</title>
        <authorList>
            <person name="Jebb D."/>
            <person name="Huang Z."/>
            <person name="Pippel M."/>
            <person name="Hughes G.M."/>
            <person name="Lavrichenko K."/>
            <person name="Devanna P."/>
            <person name="Winkler S."/>
            <person name="Jermiin L.S."/>
            <person name="Skirmuntt E.C."/>
            <person name="Katzourakis A."/>
            <person name="Burkitt-Gray L."/>
            <person name="Ray D.A."/>
            <person name="Sullivan K.A.M."/>
            <person name="Roscito J.G."/>
            <person name="Kirilenko B.M."/>
            <person name="Davalos L.M."/>
            <person name="Corthals A.P."/>
            <person name="Power M.L."/>
            <person name="Jones G."/>
            <person name="Ransome R.D."/>
            <person name="Dechmann D.K.N."/>
            <person name="Locatelli A.G."/>
            <person name="Puechmaille S.J."/>
            <person name="Fedrigo O."/>
            <person name="Jarvis E.D."/>
            <person name="Hiller M."/>
            <person name="Vernes S.C."/>
            <person name="Myers E.W."/>
            <person name="Teeling E.C."/>
        </authorList>
    </citation>
    <scope>NUCLEOTIDE SEQUENCE [LARGE SCALE GENOMIC DNA]</scope>
    <source>
        <strain evidence="2">MRouAeg1</strain>
        <tissue evidence="2">Muscle</tissue>
    </source>
</reference>
<evidence type="ECO:0000313" key="2">
    <source>
        <dbReference type="EMBL" id="KAF6441263.1"/>
    </source>
</evidence>
<evidence type="ECO:0000313" key="3">
    <source>
        <dbReference type="Proteomes" id="UP000593571"/>
    </source>
</evidence>
<gene>
    <name evidence="2" type="ORF">HJG63_012403</name>
</gene>
<proteinExistence type="predicted"/>
<name>A0A7J8F0S7_ROUAE</name>
<organism evidence="2 3">
    <name type="scientific">Rousettus aegyptiacus</name>
    <name type="common">Egyptian fruit bat</name>
    <name type="synonym">Pteropus aegyptiacus</name>
    <dbReference type="NCBI Taxonomy" id="9407"/>
    <lineage>
        <taxon>Eukaryota</taxon>
        <taxon>Metazoa</taxon>
        <taxon>Chordata</taxon>
        <taxon>Craniata</taxon>
        <taxon>Vertebrata</taxon>
        <taxon>Euteleostomi</taxon>
        <taxon>Mammalia</taxon>
        <taxon>Eutheria</taxon>
        <taxon>Laurasiatheria</taxon>
        <taxon>Chiroptera</taxon>
        <taxon>Yinpterochiroptera</taxon>
        <taxon>Pteropodoidea</taxon>
        <taxon>Pteropodidae</taxon>
        <taxon>Rousettinae</taxon>
        <taxon>Rousettus</taxon>
    </lineage>
</organism>
<dbReference type="Proteomes" id="UP000593571">
    <property type="component" value="Unassembled WGS sequence"/>
</dbReference>
<dbReference type="AlphaFoldDB" id="A0A7J8F0S7"/>
<keyword evidence="3" id="KW-1185">Reference proteome</keyword>
<evidence type="ECO:0000256" key="1">
    <source>
        <dbReference type="SAM" id="MobiDB-lite"/>
    </source>
</evidence>
<feature type="region of interest" description="Disordered" evidence="1">
    <location>
        <begin position="38"/>
        <end position="77"/>
    </location>
</feature>
<comment type="caution">
    <text evidence="2">The sequence shown here is derived from an EMBL/GenBank/DDBJ whole genome shotgun (WGS) entry which is preliminary data.</text>
</comment>
<accession>A0A7J8F0S7</accession>